<dbReference type="GO" id="GO:0000976">
    <property type="term" value="F:transcription cis-regulatory region binding"/>
    <property type="evidence" value="ECO:0007669"/>
    <property type="project" value="TreeGrafter"/>
</dbReference>
<dbReference type="Proteomes" id="UP000183263">
    <property type="component" value="Unassembled WGS sequence"/>
</dbReference>
<organism evidence="4 5">
    <name type="scientific">Rhodococcus triatomae</name>
    <dbReference type="NCBI Taxonomy" id="300028"/>
    <lineage>
        <taxon>Bacteria</taxon>
        <taxon>Bacillati</taxon>
        <taxon>Actinomycetota</taxon>
        <taxon>Actinomycetes</taxon>
        <taxon>Mycobacteriales</taxon>
        <taxon>Nocardiaceae</taxon>
        <taxon>Rhodococcus</taxon>
    </lineage>
</organism>
<dbReference type="PRINTS" id="PR00455">
    <property type="entry name" value="HTHTETR"/>
</dbReference>
<accession>A0A1G8GI12</accession>
<keyword evidence="2" id="KW-0238">DNA-binding</keyword>
<dbReference type="SUPFAM" id="SSF48498">
    <property type="entry name" value="Tetracyclin repressor-like, C-terminal domain"/>
    <property type="match status" value="1"/>
</dbReference>
<evidence type="ECO:0000313" key="5">
    <source>
        <dbReference type="Proteomes" id="UP000183263"/>
    </source>
</evidence>
<proteinExistence type="predicted"/>
<sequence length="217" mass="23601">MVDEDPRRARSRTRLLDAATRLLAEGGTDAVTIDAVTHEAGVARATLYRHFASGTELVAAAFARLVPPAPVVPETGDLRSRLVELLVGQARLIENAPMHVTAMCWLGLGPALGDYSSAAASESGGGESSAADRRELRTLRRTVVEQYREAFDRILRTPEGLEVLGEHDYDLALAQLIGPLVFTRLATLSPLGREACEEIVDDFLAARRMREGGRRVR</sequence>
<evidence type="ECO:0000256" key="1">
    <source>
        <dbReference type="ARBA" id="ARBA00023015"/>
    </source>
</evidence>
<evidence type="ECO:0000256" key="2">
    <source>
        <dbReference type="ARBA" id="ARBA00023125"/>
    </source>
</evidence>
<dbReference type="InterPro" id="IPR050109">
    <property type="entry name" value="HTH-type_TetR-like_transc_reg"/>
</dbReference>
<dbReference type="InterPro" id="IPR036271">
    <property type="entry name" value="Tet_transcr_reg_TetR-rel_C_sf"/>
</dbReference>
<dbReference type="Gene3D" id="1.10.357.10">
    <property type="entry name" value="Tetracycline Repressor, domain 2"/>
    <property type="match status" value="1"/>
</dbReference>
<dbReference type="InterPro" id="IPR009057">
    <property type="entry name" value="Homeodomain-like_sf"/>
</dbReference>
<dbReference type="Gene3D" id="1.10.10.60">
    <property type="entry name" value="Homeodomain-like"/>
    <property type="match status" value="1"/>
</dbReference>
<keyword evidence="1" id="KW-0805">Transcription regulation</keyword>
<protein>
    <submittedName>
        <fullName evidence="4">Regulatory protein, tetR family</fullName>
    </submittedName>
</protein>
<reference evidence="4 5" key="1">
    <citation type="submission" date="2016-10" db="EMBL/GenBank/DDBJ databases">
        <authorList>
            <person name="de Groot N.N."/>
        </authorList>
    </citation>
    <scope>NUCLEOTIDE SEQUENCE [LARGE SCALE GENOMIC DNA]</scope>
    <source>
        <strain evidence="4 5">DSM 44892</strain>
    </source>
</reference>
<evidence type="ECO:0000313" key="4">
    <source>
        <dbReference type="EMBL" id="SDH93981.1"/>
    </source>
</evidence>
<dbReference type="PANTHER" id="PTHR30055">
    <property type="entry name" value="HTH-TYPE TRANSCRIPTIONAL REGULATOR RUTR"/>
    <property type="match status" value="1"/>
</dbReference>
<dbReference type="RefSeq" id="WP_072737159.1">
    <property type="nucleotide sequence ID" value="NZ_CP048813.1"/>
</dbReference>
<dbReference type="Pfam" id="PF00440">
    <property type="entry name" value="TetR_N"/>
    <property type="match status" value="1"/>
</dbReference>
<dbReference type="AlphaFoldDB" id="A0A1G8GI12"/>
<keyword evidence="5" id="KW-1185">Reference proteome</keyword>
<gene>
    <name evidence="4" type="ORF">SAMN05444695_104107</name>
</gene>
<dbReference type="OrthoDB" id="3626425at2"/>
<name>A0A1G8GI12_9NOCA</name>
<dbReference type="EMBL" id="FNDN01000004">
    <property type="protein sequence ID" value="SDH93981.1"/>
    <property type="molecule type" value="Genomic_DNA"/>
</dbReference>
<evidence type="ECO:0000256" key="3">
    <source>
        <dbReference type="ARBA" id="ARBA00023163"/>
    </source>
</evidence>
<dbReference type="InterPro" id="IPR001647">
    <property type="entry name" value="HTH_TetR"/>
</dbReference>
<dbReference type="PROSITE" id="PS50977">
    <property type="entry name" value="HTH_TETR_2"/>
    <property type="match status" value="1"/>
</dbReference>
<keyword evidence="3" id="KW-0804">Transcription</keyword>
<dbReference type="PANTHER" id="PTHR30055:SF234">
    <property type="entry name" value="HTH-TYPE TRANSCRIPTIONAL REGULATOR BETI"/>
    <property type="match status" value="1"/>
</dbReference>
<dbReference type="GO" id="GO:0003700">
    <property type="term" value="F:DNA-binding transcription factor activity"/>
    <property type="evidence" value="ECO:0007669"/>
    <property type="project" value="TreeGrafter"/>
</dbReference>
<dbReference type="SUPFAM" id="SSF46689">
    <property type="entry name" value="Homeodomain-like"/>
    <property type="match status" value="1"/>
</dbReference>